<reference evidence="3" key="1">
    <citation type="submission" date="2018-02" db="EMBL/GenBank/DDBJ databases">
        <authorList>
            <person name="Holder M.E."/>
            <person name="Ajami N.J."/>
            <person name="Petrosino J.F."/>
        </authorList>
    </citation>
    <scope>NUCLEOTIDE SEQUENCE [LARGE SCALE GENOMIC DNA]</scope>
    <source>
        <strain evidence="3">CCUG 47132</strain>
    </source>
</reference>
<dbReference type="Proteomes" id="UP000237883">
    <property type="component" value="Chromosome"/>
</dbReference>
<evidence type="ECO:0000256" key="1">
    <source>
        <dbReference type="SAM" id="Coils"/>
    </source>
</evidence>
<dbReference type="GeneID" id="78392011"/>
<gene>
    <name evidence="2" type="ORF">C5Q96_07005</name>
</gene>
<name>A0A2S0L5P3_9FIRM</name>
<feature type="coiled-coil region" evidence="1">
    <location>
        <begin position="89"/>
        <end position="120"/>
    </location>
</feature>
<dbReference type="EMBL" id="CP027228">
    <property type="protein sequence ID" value="AVM48609.1"/>
    <property type="molecule type" value="Genomic_DNA"/>
</dbReference>
<keyword evidence="1" id="KW-0175">Coiled coil</keyword>
<accession>A0A2S0L5P3</accession>
<evidence type="ECO:0000313" key="3">
    <source>
        <dbReference type="Proteomes" id="UP000237883"/>
    </source>
</evidence>
<dbReference type="KEGG" id="mdv:C5Q96_07005"/>
<organism evidence="2 3">
    <name type="scientific">Mogibacterium diversum</name>
    <dbReference type="NCBI Taxonomy" id="114527"/>
    <lineage>
        <taxon>Bacteria</taxon>
        <taxon>Bacillati</taxon>
        <taxon>Bacillota</taxon>
        <taxon>Clostridia</taxon>
        <taxon>Peptostreptococcales</taxon>
        <taxon>Anaerovoracaceae</taxon>
        <taxon>Mogibacterium</taxon>
    </lineage>
</organism>
<sequence>MSYYIKCPFFMAHKENTITCEGCMHFFDTKKKHRKQIEKCEEGGTECRYAKKLFECYEIYQDSPDLELRLHEVYSDEMRNQISTLVWRLAREKNNQKKLKENYERALEIKTKDINRLTRQLMLDRKKVAINEKTILALMHENNLSMANISELVDKYRDSELIFDAKSGKVEKK</sequence>
<keyword evidence="3" id="KW-1185">Reference proteome</keyword>
<protein>
    <submittedName>
        <fullName evidence="2">Uncharacterized protein</fullName>
    </submittedName>
</protein>
<dbReference type="AlphaFoldDB" id="A0A2S0L5P3"/>
<evidence type="ECO:0000313" key="2">
    <source>
        <dbReference type="EMBL" id="AVM48609.1"/>
    </source>
</evidence>
<proteinExistence type="predicted"/>
<dbReference type="RefSeq" id="WP_106057664.1">
    <property type="nucleotide sequence ID" value="NZ_CP027228.1"/>
</dbReference>